<dbReference type="EMBL" id="JYDP01000044">
    <property type="protein sequence ID" value="KRZ11988.1"/>
    <property type="molecule type" value="Genomic_DNA"/>
</dbReference>
<keyword evidence="2" id="KW-1185">Reference proteome</keyword>
<comment type="caution">
    <text evidence="1">The sequence shown here is derived from an EMBL/GenBank/DDBJ whole genome shotgun (WGS) entry which is preliminary data.</text>
</comment>
<sequence>MSHLNIVVGKSDTLQRRDSASSGFVGPCRRQGCGKFSARLETGVVCRQFDANHRFAIFIERIKLASFTCLPRSPVSPAKPTHISASIIFKLRQFLHVSHLQPLTFSPMN</sequence>
<name>A0A0V1HP78_9BILA</name>
<evidence type="ECO:0000313" key="2">
    <source>
        <dbReference type="Proteomes" id="UP000055024"/>
    </source>
</evidence>
<dbReference type="AlphaFoldDB" id="A0A0V1HP78"/>
<dbReference type="Proteomes" id="UP000055024">
    <property type="component" value="Unassembled WGS sequence"/>
</dbReference>
<organism evidence="1 2">
    <name type="scientific">Trichinella zimbabwensis</name>
    <dbReference type="NCBI Taxonomy" id="268475"/>
    <lineage>
        <taxon>Eukaryota</taxon>
        <taxon>Metazoa</taxon>
        <taxon>Ecdysozoa</taxon>
        <taxon>Nematoda</taxon>
        <taxon>Enoplea</taxon>
        <taxon>Dorylaimia</taxon>
        <taxon>Trichinellida</taxon>
        <taxon>Trichinellidae</taxon>
        <taxon>Trichinella</taxon>
    </lineage>
</organism>
<proteinExistence type="predicted"/>
<protein>
    <submittedName>
        <fullName evidence="1">Uncharacterized protein</fullName>
    </submittedName>
</protein>
<reference evidence="1 2" key="1">
    <citation type="submission" date="2015-01" db="EMBL/GenBank/DDBJ databases">
        <title>Evolution of Trichinella species and genotypes.</title>
        <authorList>
            <person name="Korhonen P.K."/>
            <person name="Edoardo P."/>
            <person name="Giuseppe L.R."/>
            <person name="Gasser R.B."/>
        </authorList>
    </citation>
    <scope>NUCLEOTIDE SEQUENCE [LARGE SCALE GENOMIC DNA]</scope>
    <source>
        <strain evidence="1">ISS1029</strain>
    </source>
</reference>
<dbReference type="OrthoDB" id="5918362at2759"/>
<accession>A0A0V1HP78</accession>
<gene>
    <name evidence="1" type="ORF">T11_15428</name>
</gene>
<evidence type="ECO:0000313" key="1">
    <source>
        <dbReference type="EMBL" id="KRZ11988.1"/>
    </source>
</evidence>